<sequence length="650" mass="69806">MLDRSNLSAAQDELRAGQIGRRDFIRRAAALGLSASAIAGALAACGGTSTATVPATSGAASTAPSVAPSTAPAGGAATAGTTGAATRTAAASSTASSGGGVAAVPSGGPTKRGGGGNLKILQWQAPTVLNIHFSSGTKDDLVCRIVYEPLVTLDSQANYIPILAAEIPTRENGGLGADGKSVTYKLKKDVKWSDGKPFTADDVIFTWQYVTDKATASTNIANFSTIDTIDRIDDHTVKVNFKDVTPGWYISFGGTDGCIIPKHIFEADKGANAKNSQNNLKPVGTGPYKVADFKPGDAVSFVINENYREPNKPFFDRVDVKGGGDAPSAARAVLQTGDYDYAWNLQVEDTILQSLSQGSKATVQFEGGGGIERLLVNFTDPNKETDGERASLKNPHPFQTDQKVRQAYSLLSDRDSIVKAIYGRTGEAAGNILYDPPQVKSPNSKAEFSPEKANALLDEAGWKKGGDGIREKGGVKMSITLLTTVNGVRQKTQQILKDAYEKAGIKTELRSVDSGVFFSSDTGNPDTAAHFYADLEMYTNYNVLPDPQEYMAGFTGGDQIPQKANQWSGTNYTRWSSPDFDKLYTQAKTELDPQKRNQLFIQMNDLVVNQYVHIPLVNRKTVFARSNALQNINYTLWDVQYWNIANWTKG</sequence>
<feature type="domain" description="Solute-binding protein family 5" evidence="5">
    <location>
        <begin position="177"/>
        <end position="559"/>
    </location>
</feature>
<dbReference type="FunFam" id="3.10.105.10:FF:000006">
    <property type="entry name" value="Peptide ABC transporter substrate-binding protein"/>
    <property type="match status" value="1"/>
</dbReference>
<keyword evidence="2" id="KW-0813">Transport</keyword>
<dbReference type="AlphaFoldDB" id="A0A6J4VQC0"/>
<evidence type="ECO:0000256" key="2">
    <source>
        <dbReference type="ARBA" id="ARBA00022448"/>
    </source>
</evidence>
<evidence type="ECO:0000259" key="5">
    <source>
        <dbReference type="Pfam" id="PF00496"/>
    </source>
</evidence>
<dbReference type="EMBL" id="CADCWN010000276">
    <property type="protein sequence ID" value="CAA9583890.1"/>
    <property type="molecule type" value="Genomic_DNA"/>
</dbReference>
<protein>
    <submittedName>
        <fullName evidence="6">ABC transporter, substrate-binding protein (Cluster 5, nickel/peptides/opines)</fullName>
    </submittedName>
</protein>
<dbReference type="CDD" id="cd08513">
    <property type="entry name" value="PBP2_thermophilic_Hb8_like"/>
    <property type="match status" value="1"/>
</dbReference>
<gene>
    <name evidence="6" type="ORF">AVDCRST_MAG18-3540</name>
</gene>
<feature type="compositionally biased region" description="Low complexity" evidence="4">
    <location>
        <begin position="53"/>
        <end position="109"/>
    </location>
</feature>
<dbReference type="InterPro" id="IPR030678">
    <property type="entry name" value="Peptide/Ni-bd"/>
</dbReference>
<dbReference type="GO" id="GO:0030288">
    <property type="term" value="C:outer membrane-bounded periplasmic space"/>
    <property type="evidence" value="ECO:0007669"/>
    <property type="project" value="UniProtKB-ARBA"/>
</dbReference>
<name>A0A6J4VQC0_9BACT</name>
<dbReference type="PANTHER" id="PTHR30290">
    <property type="entry name" value="PERIPLASMIC BINDING COMPONENT OF ABC TRANSPORTER"/>
    <property type="match status" value="1"/>
</dbReference>
<proteinExistence type="inferred from homology"/>
<comment type="similarity">
    <text evidence="1">Belongs to the bacterial solute-binding protein 5 family.</text>
</comment>
<dbReference type="GO" id="GO:0043190">
    <property type="term" value="C:ATP-binding cassette (ABC) transporter complex"/>
    <property type="evidence" value="ECO:0007669"/>
    <property type="project" value="InterPro"/>
</dbReference>
<dbReference type="PANTHER" id="PTHR30290:SF65">
    <property type="entry name" value="MONOACYL PHOSPHATIDYLINOSITOL TETRAMANNOSIDE-BINDING PROTEIN LPQW-RELATED"/>
    <property type="match status" value="1"/>
</dbReference>
<evidence type="ECO:0000256" key="3">
    <source>
        <dbReference type="ARBA" id="ARBA00022729"/>
    </source>
</evidence>
<reference evidence="6" key="1">
    <citation type="submission" date="2020-02" db="EMBL/GenBank/DDBJ databases">
        <authorList>
            <person name="Meier V. D."/>
        </authorList>
    </citation>
    <scope>NUCLEOTIDE SEQUENCE</scope>
    <source>
        <strain evidence="6">AVDCRST_MAG18</strain>
    </source>
</reference>
<accession>A0A6J4VQC0</accession>
<keyword evidence="3" id="KW-0732">Signal</keyword>
<organism evidence="6">
    <name type="scientific">uncultured Thermomicrobiales bacterium</name>
    <dbReference type="NCBI Taxonomy" id="1645740"/>
    <lineage>
        <taxon>Bacteria</taxon>
        <taxon>Pseudomonadati</taxon>
        <taxon>Thermomicrobiota</taxon>
        <taxon>Thermomicrobia</taxon>
        <taxon>Thermomicrobiales</taxon>
        <taxon>environmental samples</taxon>
    </lineage>
</organism>
<dbReference type="PROSITE" id="PS51318">
    <property type="entry name" value="TAT"/>
    <property type="match status" value="1"/>
</dbReference>
<dbReference type="InterPro" id="IPR006311">
    <property type="entry name" value="TAT_signal"/>
</dbReference>
<dbReference type="InterPro" id="IPR000914">
    <property type="entry name" value="SBP_5_dom"/>
</dbReference>
<dbReference type="GO" id="GO:1904680">
    <property type="term" value="F:peptide transmembrane transporter activity"/>
    <property type="evidence" value="ECO:0007669"/>
    <property type="project" value="TreeGrafter"/>
</dbReference>
<dbReference type="GO" id="GO:0015833">
    <property type="term" value="P:peptide transport"/>
    <property type="evidence" value="ECO:0007669"/>
    <property type="project" value="TreeGrafter"/>
</dbReference>
<dbReference type="SUPFAM" id="SSF53850">
    <property type="entry name" value="Periplasmic binding protein-like II"/>
    <property type="match status" value="1"/>
</dbReference>
<dbReference type="InterPro" id="IPR039424">
    <property type="entry name" value="SBP_5"/>
</dbReference>
<evidence type="ECO:0000313" key="6">
    <source>
        <dbReference type="EMBL" id="CAA9583890.1"/>
    </source>
</evidence>
<dbReference type="Pfam" id="PF00496">
    <property type="entry name" value="SBP_bac_5"/>
    <property type="match status" value="1"/>
</dbReference>
<dbReference type="PIRSF" id="PIRSF002741">
    <property type="entry name" value="MppA"/>
    <property type="match status" value="1"/>
</dbReference>
<evidence type="ECO:0000256" key="4">
    <source>
        <dbReference type="SAM" id="MobiDB-lite"/>
    </source>
</evidence>
<dbReference type="Gene3D" id="3.10.105.10">
    <property type="entry name" value="Dipeptide-binding Protein, Domain 3"/>
    <property type="match status" value="1"/>
</dbReference>
<evidence type="ECO:0000256" key="1">
    <source>
        <dbReference type="ARBA" id="ARBA00005695"/>
    </source>
</evidence>
<feature type="region of interest" description="Disordered" evidence="4">
    <location>
        <begin position="53"/>
        <end position="117"/>
    </location>
</feature>
<dbReference type="Gene3D" id="3.40.190.10">
    <property type="entry name" value="Periplasmic binding protein-like II"/>
    <property type="match status" value="1"/>
</dbReference>